<protein>
    <recommendedName>
        <fullName evidence="4">Cns1/TTC4 wheel domain-containing protein</fullName>
    </recommendedName>
</protein>
<feature type="compositionally biased region" description="Basic and acidic residues" evidence="3">
    <location>
        <begin position="15"/>
        <end position="30"/>
    </location>
</feature>
<dbReference type="PANTHER" id="PTHR46035:SF1">
    <property type="entry name" value="TETRATRICOPEPTIDE REPEAT PROTEIN 4"/>
    <property type="match status" value="1"/>
</dbReference>
<evidence type="ECO:0000313" key="5">
    <source>
        <dbReference type="EMBL" id="PWN97748.1"/>
    </source>
</evidence>
<dbReference type="OrthoDB" id="1724687at2759"/>
<dbReference type="CDD" id="cd21377">
    <property type="entry name" value="CTWD_Cns1-like"/>
    <property type="match status" value="1"/>
</dbReference>
<dbReference type="GO" id="GO:0006457">
    <property type="term" value="P:protein folding"/>
    <property type="evidence" value="ECO:0007669"/>
    <property type="project" value="TreeGrafter"/>
</dbReference>
<keyword evidence="1" id="KW-0677">Repeat</keyword>
<dbReference type="EMBL" id="KZ819294">
    <property type="protein sequence ID" value="PWN97748.1"/>
    <property type="molecule type" value="Genomic_DNA"/>
</dbReference>
<evidence type="ECO:0000256" key="2">
    <source>
        <dbReference type="ARBA" id="ARBA00022803"/>
    </source>
</evidence>
<gene>
    <name evidence="5" type="ORF">FA09DRAFT_45806</name>
</gene>
<feature type="region of interest" description="Disordered" evidence="3">
    <location>
        <begin position="46"/>
        <end position="72"/>
    </location>
</feature>
<reference evidence="5 6" key="1">
    <citation type="journal article" date="2018" name="Mol. Biol. Evol.">
        <title>Broad Genomic Sampling Reveals a Smut Pathogenic Ancestry of the Fungal Clade Ustilaginomycotina.</title>
        <authorList>
            <person name="Kijpornyongpan T."/>
            <person name="Mondo S.J."/>
            <person name="Barry K."/>
            <person name="Sandor L."/>
            <person name="Lee J."/>
            <person name="Lipzen A."/>
            <person name="Pangilinan J."/>
            <person name="LaButti K."/>
            <person name="Hainaut M."/>
            <person name="Henrissat B."/>
            <person name="Grigoriev I.V."/>
            <person name="Spatafora J.W."/>
            <person name="Aime M.C."/>
        </authorList>
    </citation>
    <scope>NUCLEOTIDE SEQUENCE [LARGE SCALE GENOMIC DNA]</scope>
    <source>
        <strain evidence="5 6">MCA 4186</strain>
    </source>
</reference>
<organism evidence="5 6">
    <name type="scientific">Tilletiopsis washingtonensis</name>
    <dbReference type="NCBI Taxonomy" id="58919"/>
    <lineage>
        <taxon>Eukaryota</taxon>
        <taxon>Fungi</taxon>
        <taxon>Dikarya</taxon>
        <taxon>Basidiomycota</taxon>
        <taxon>Ustilaginomycotina</taxon>
        <taxon>Exobasidiomycetes</taxon>
        <taxon>Entylomatales</taxon>
        <taxon>Entylomatales incertae sedis</taxon>
        <taxon>Tilletiopsis</taxon>
    </lineage>
</organism>
<dbReference type="GO" id="GO:0005829">
    <property type="term" value="C:cytosol"/>
    <property type="evidence" value="ECO:0007669"/>
    <property type="project" value="TreeGrafter"/>
</dbReference>
<proteinExistence type="predicted"/>
<keyword evidence="6" id="KW-1185">Reference proteome</keyword>
<evidence type="ECO:0000256" key="1">
    <source>
        <dbReference type="ARBA" id="ARBA00022737"/>
    </source>
</evidence>
<dbReference type="InterPro" id="IPR044059">
    <property type="entry name" value="Csn1/TTC4_wheel"/>
</dbReference>
<dbReference type="PANTHER" id="PTHR46035">
    <property type="entry name" value="TETRATRICOPEPTIDE REPEAT PROTEIN 4"/>
    <property type="match status" value="1"/>
</dbReference>
<accession>A0A316Z9S1</accession>
<dbReference type="GeneID" id="37273217"/>
<evidence type="ECO:0000256" key="3">
    <source>
        <dbReference type="SAM" id="MobiDB-lite"/>
    </source>
</evidence>
<dbReference type="STRING" id="58919.A0A316Z9S1"/>
<dbReference type="GO" id="GO:0005634">
    <property type="term" value="C:nucleus"/>
    <property type="evidence" value="ECO:0007669"/>
    <property type="project" value="TreeGrafter"/>
</dbReference>
<evidence type="ECO:0000259" key="4">
    <source>
        <dbReference type="Pfam" id="PF18972"/>
    </source>
</evidence>
<feature type="domain" description="Cns1/TTC4 wheel" evidence="4">
    <location>
        <begin position="84"/>
        <end position="210"/>
    </location>
</feature>
<dbReference type="GO" id="GO:0030544">
    <property type="term" value="F:Hsp70 protein binding"/>
    <property type="evidence" value="ECO:0007669"/>
    <property type="project" value="TreeGrafter"/>
</dbReference>
<evidence type="ECO:0000313" key="6">
    <source>
        <dbReference type="Proteomes" id="UP000245946"/>
    </source>
</evidence>
<dbReference type="Pfam" id="PF18972">
    <property type="entry name" value="Wheel"/>
    <property type="match status" value="1"/>
</dbReference>
<name>A0A316Z9S1_9BASI</name>
<feature type="region of interest" description="Disordered" evidence="3">
    <location>
        <begin position="1"/>
        <end position="30"/>
    </location>
</feature>
<dbReference type="Proteomes" id="UP000245946">
    <property type="component" value="Unassembled WGS sequence"/>
</dbReference>
<sequence length="221" mass="24995">MRKKVQARQAAIEKAAQEKKERERREKEGKLALDRALLARGLWVEVTPQPPDNPTPAHFDPEALPSSSRSTLPFSNTSWTPPDWVRTPLIFPLFFLYPAHSQSDFISHFHEDSTIGDHLDAMFSATAPPPPWDERREYVASNLVVYASTHGKRLLRVGRALSLRQLLDQGAKDADPKTGAPRDGIVLQDGILSLIVLPKGDKEKEWVERFKKDRDATTKKQ</sequence>
<dbReference type="GO" id="GO:0051879">
    <property type="term" value="F:Hsp90 protein binding"/>
    <property type="evidence" value="ECO:0007669"/>
    <property type="project" value="InterPro"/>
</dbReference>
<keyword evidence="2" id="KW-0802">TPR repeat</keyword>
<dbReference type="AlphaFoldDB" id="A0A316Z9S1"/>
<dbReference type="RefSeq" id="XP_025598027.1">
    <property type="nucleotide sequence ID" value="XM_025745673.1"/>
</dbReference>